<proteinExistence type="inferred from homology"/>
<dbReference type="GO" id="GO:0016020">
    <property type="term" value="C:membrane"/>
    <property type="evidence" value="ECO:0007669"/>
    <property type="project" value="InterPro"/>
</dbReference>
<organism evidence="4">
    <name type="scientific">freshwater metagenome</name>
    <dbReference type="NCBI Taxonomy" id="449393"/>
    <lineage>
        <taxon>unclassified sequences</taxon>
        <taxon>metagenomes</taxon>
        <taxon>ecological metagenomes</taxon>
    </lineage>
</organism>
<feature type="region of interest" description="Disordered" evidence="3">
    <location>
        <begin position="304"/>
        <end position="388"/>
    </location>
</feature>
<dbReference type="EMBL" id="CAFBMC010000068">
    <property type="protein sequence ID" value="CAB4904822.1"/>
    <property type="molecule type" value="Genomic_DNA"/>
</dbReference>
<evidence type="ECO:0000256" key="2">
    <source>
        <dbReference type="ARBA" id="ARBA00022729"/>
    </source>
</evidence>
<dbReference type="InterPro" id="IPR021884">
    <property type="entry name" value="Ice-bd_prot"/>
</dbReference>
<evidence type="ECO:0000256" key="1">
    <source>
        <dbReference type="ARBA" id="ARBA00005445"/>
    </source>
</evidence>
<name>A0A6J7G8Y0_9ZZZZ</name>
<protein>
    <submittedName>
        <fullName evidence="4">Unannotated protein</fullName>
    </submittedName>
</protein>
<dbReference type="InterPro" id="IPR015919">
    <property type="entry name" value="Cadherin-like_sf"/>
</dbReference>
<evidence type="ECO:0000313" key="4">
    <source>
        <dbReference type="EMBL" id="CAB4904822.1"/>
    </source>
</evidence>
<dbReference type="Pfam" id="PF11999">
    <property type="entry name" value="Ice_binding"/>
    <property type="match status" value="1"/>
</dbReference>
<feature type="compositionally biased region" description="Polar residues" evidence="3">
    <location>
        <begin position="375"/>
        <end position="388"/>
    </location>
</feature>
<dbReference type="SUPFAM" id="SSF49313">
    <property type="entry name" value="Cadherin-like"/>
    <property type="match status" value="1"/>
</dbReference>
<dbReference type="Gene3D" id="2.60.40.10">
    <property type="entry name" value="Immunoglobulins"/>
    <property type="match status" value="1"/>
</dbReference>
<feature type="compositionally biased region" description="Low complexity" evidence="3">
    <location>
        <begin position="304"/>
        <end position="371"/>
    </location>
</feature>
<keyword evidence="2" id="KW-0732">Signal</keyword>
<evidence type="ECO:0000256" key="3">
    <source>
        <dbReference type="SAM" id="MobiDB-lite"/>
    </source>
</evidence>
<accession>A0A6J7G8Y0</accession>
<reference evidence="4" key="1">
    <citation type="submission" date="2020-05" db="EMBL/GenBank/DDBJ databases">
        <authorList>
            <person name="Chiriac C."/>
            <person name="Salcher M."/>
            <person name="Ghai R."/>
            <person name="Kavagutti S V."/>
        </authorList>
    </citation>
    <scope>NUCLEOTIDE SEQUENCE</scope>
</reference>
<sequence>MFASLSPAYANSADLQYTPDFGASISYAAVAGEALTLGADTSFQGNAGAHHKGAAIGSDEFNSALAVQSSINSLSSASIASELGGQILTPGVYSTDAALALTSLVTLDAQGASGAIFVIRTPAAMNTAAGAEVRLLNGAQAANVLWSIGGALTSGAGTTLQGHFYTGGAITTGAGTRTSGQLVAQAAITLGAGTTVTNDLAIPKPSLIWLNDLVSAASQGQEFRHELAVASSVSPTATETEATFVINAGLLPNGLQLDGDTGVITGVPTEAGVYTFDVSGNLDGHTGTSQTYVLTIRTAAVNTTPPITMSPTTPPAVASPSIPAANTPTAARPPAATTGASANTSGATAPTRVSAPNTSTTSNPSSAPKSAELASPSQQGSGSNPVGQSTNSYFADLTAVSIKLLQPNFFRGINAQEFASINPRAIAGLRAPQIRALAPNKFTRMTPRQFDYFSKAQIAVLSGRQLNALPLRTVDSISRVQLKALSKFAGSTLTPRSIAALNPKAVWSIPNSIYRKMTWSQQRAMKIAAGWIK</sequence>
<gene>
    <name evidence="4" type="ORF">UFOPK3495_01184</name>
</gene>
<dbReference type="GO" id="GO:0005509">
    <property type="term" value="F:calcium ion binding"/>
    <property type="evidence" value="ECO:0007669"/>
    <property type="project" value="InterPro"/>
</dbReference>
<dbReference type="InterPro" id="IPR013783">
    <property type="entry name" value="Ig-like_fold"/>
</dbReference>
<dbReference type="Pfam" id="PF05345">
    <property type="entry name" value="He_PIG"/>
    <property type="match status" value="1"/>
</dbReference>
<comment type="similarity">
    <text evidence="1">Belongs to the ice-binding protein family.</text>
</comment>
<dbReference type="AlphaFoldDB" id="A0A6J7G8Y0"/>